<dbReference type="RefSeq" id="XP_033537050.1">
    <property type="nucleotide sequence ID" value="XM_033680555.1"/>
</dbReference>
<evidence type="ECO:0000256" key="5">
    <source>
        <dbReference type="ARBA" id="ARBA00023136"/>
    </source>
</evidence>
<dbReference type="AlphaFoldDB" id="A0A6G1GC47"/>
<evidence type="ECO:0000256" key="6">
    <source>
        <dbReference type="ARBA" id="ARBA00038273"/>
    </source>
</evidence>
<sequence>MLKLARLSPTHRLASRGTFPLVSKPSQHPYRRYYASIPSAAAEAEISSSRNYCIGLLRKFDWPSYVLQTFIPTRARDAYIAIRAFNVDLANIADVTSSPTVGAMRMQFWRDAVKKAVAGRPPKEPVALFLSYAAEDLYKRTQGKQKISLAWLNRVISTREKHLTNPPFPDLASVETYAESTYSTLLYLTLSTLPMASITADHLASHIGKAMGITTLLRGLPMIAFPNPRSQHTPAAPLGGSLGGTKQGNVLLPLDIMAEHGVREEDILRTGPAAKGLTDAVFAVATRANDHLITARTMLQQLKSEGNVGHEFEHQHDEGHAYTADQRSLPAESQRNEVDKAFGVLMPAVSTRLWLQRLETVDFDVFNAKLNHREWKLPFAAYIAFSRRSF</sequence>
<comment type="similarity">
    <text evidence="6">Belongs to the NDUFAF6 family.</text>
</comment>
<dbReference type="PANTHER" id="PTHR21181">
    <property type="match status" value="1"/>
</dbReference>
<evidence type="ECO:0000256" key="3">
    <source>
        <dbReference type="ARBA" id="ARBA00022946"/>
    </source>
</evidence>
<keyword evidence="5" id="KW-0472">Membrane</keyword>
<accession>A0A6G1GC47</accession>
<dbReference type="SUPFAM" id="SSF48576">
    <property type="entry name" value="Terpenoid synthases"/>
    <property type="match status" value="1"/>
</dbReference>
<organism evidence="7">
    <name type="scientific">Eremomyces bilateralis CBS 781.70</name>
    <dbReference type="NCBI Taxonomy" id="1392243"/>
    <lineage>
        <taxon>Eukaryota</taxon>
        <taxon>Fungi</taxon>
        <taxon>Dikarya</taxon>
        <taxon>Ascomycota</taxon>
        <taxon>Pezizomycotina</taxon>
        <taxon>Dothideomycetes</taxon>
        <taxon>Dothideomycetes incertae sedis</taxon>
        <taxon>Eremomycetales</taxon>
        <taxon>Eremomycetaceae</taxon>
        <taxon>Eremomyces</taxon>
    </lineage>
</organism>
<dbReference type="GO" id="GO:0032981">
    <property type="term" value="P:mitochondrial respiratory chain complex I assembly"/>
    <property type="evidence" value="ECO:0007669"/>
    <property type="project" value="TreeGrafter"/>
</dbReference>
<keyword evidence="4" id="KW-0496">Mitochondrion</keyword>
<proteinExistence type="inferred from homology"/>
<dbReference type="Gene3D" id="1.10.600.10">
    <property type="entry name" value="Farnesyl Diphosphate Synthase"/>
    <property type="match status" value="1"/>
</dbReference>
<reference evidence="9" key="3">
    <citation type="submission" date="2025-04" db="UniProtKB">
        <authorList>
            <consortium name="RefSeq"/>
        </authorList>
    </citation>
    <scope>IDENTIFICATION</scope>
    <source>
        <strain evidence="9">CBS 781.70</strain>
    </source>
</reference>
<keyword evidence="3" id="KW-0809">Transit peptide</keyword>
<dbReference type="InterPro" id="IPR008949">
    <property type="entry name" value="Isoprenoid_synthase_dom_sf"/>
</dbReference>
<dbReference type="GeneID" id="54421125"/>
<dbReference type="Proteomes" id="UP000504638">
    <property type="component" value="Unplaced"/>
</dbReference>
<evidence type="ECO:0000313" key="9">
    <source>
        <dbReference type="RefSeq" id="XP_033537050.1"/>
    </source>
</evidence>
<dbReference type="EMBL" id="ML975151">
    <property type="protein sequence ID" value="KAF1815419.1"/>
    <property type="molecule type" value="Genomic_DNA"/>
</dbReference>
<evidence type="ECO:0000313" key="7">
    <source>
        <dbReference type="EMBL" id="KAF1815419.1"/>
    </source>
</evidence>
<dbReference type="InterPro" id="IPR002060">
    <property type="entry name" value="Squ/phyt_synthse"/>
</dbReference>
<evidence type="ECO:0008006" key="10">
    <source>
        <dbReference type="Google" id="ProtNLM"/>
    </source>
</evidence>
<reference evidence="9" key="2">
    <citation type="submission" date="2020-04" db="EMBL/GenBank/DDBJ databases">
        <authorList>
            <consortium name="NCBI Genome Project"/>
        </authorList>
    </citation>
    <scope>NUCLEOTIDE SEQUENCE</scope>
    <source>
        <strain evidence="9">CBS 781.70</strain>
    </source>
</reference>
<evidence type="ECO:0000256" key="1">
    <source>
        <dbReference type="ARBA" id="ARBA00004273"/>
    </source>
</evidence>
<keyword evidence="8" id="KW-1185">Reference proteome</keyword>
<dbReference type="Pfam" id="PF00494">
    <property type="entry name" value="SQS_PSY"/>
    <property type="match status" value="1"/>
</dbReference>
<keyword evidence="2" id="KW-0999">Mitochondrion inner membrane</keyword>
<evidence type="ECO:0000313" key="8">
    <source>
        <dbReference type="Proteomes" id="UP000504638"/>
    </source>
</evidence>
<evidence type="ECO:0000256" key="4">
    <source>
        <dbReference type="ARBA" id="ARBA00023128"/>
    </source>
</evidence>
<name>A0A6G1GC47_9PEZI</name>
<evidence type="ECO:0000256" key="2">
    <source>
        <dbReference type="ARBA" id="ARBA00022792"/>
    </source>
</evidence>
<dbReference type="OrthoDB" id="270318at2759"/>
<dbReference type="PANTHER" id="PTHR21181:SF13">
    <property type="entry name" value="NADH DEHYDROGENASE (UBIQUINONE) COMPLEX I, ASSEMBLY FACTOR 6"/>
    <property type="match status" value="1"/>
</dbReference>
<protein>
    <recommendedName>
        <fullName evidence="10">Squalene/phytoene synthase</fullName>
    </recommendedName>
</protein>
<gene>
    <name evidence="7 9" type="ORF">P152DRAFT_464284</name>
</gene>
<dbReference type="GO" id="GO:0005743">
    <property type="term" value="C:mitochondrial inner membrane"/>
    <property type="evidence" value="ECO:0007669"/>
    <property type="project" value="UniProtKB-SubCell"/>
</dbReference>
<reference evidence="7 9" key="1">
    <citation type="submission" date="2020-01" db="EMBL/GenBank/DDBJ databases">
        <authorList>
            <consortium name="DOE Joint Genome Institute"/>
            <person name="Haridas S."/>
            <person name="Albert R."/>
            <person name="Binder M."/>
            <person name="Bloem J."/>
            <person name="Labutti K."/>
            <person name="Salamov A."/>
            <person name="Andreopoulos B."/>
            <person name="Baker S.E."/>
            <person name="Barry K."/>
            <person name="Bills G."/>
            <person name="Bluhm B.H."/>
            <person name="Cannon C."/>
            <person name="Castanera R."/>
            <person name="Culley D.E."/>
            <person name="Daum C."/>
            <person name="Ezra D."/>
            <person name="Gonzalez J.B."/>
            <person name="Henrissat B."/>
            <person name="Kuo A."/>
            <person name="Liang C."/>
            <person name="Lipzen A."/>
            <person name="Lutzoni F."/>
            <person name="Magnuson J."/>
            <person name="Mondo S."/>
            <person name="Nolan M."/>
            <person name="Ohm R."/>
            <person name="Pangilinan J."/>
            <person name="Park H.-J."/>
            <person name="Ramirez L."/>
            <person name="Alfaro M."/>
            <person name="Sun H."/>
            <person name="Tritt A."/>
            <person name="Yoshinaga Y."/>
            <person name="Zwiers L.-H."/>
            <person name="Turgeon B.G."/>
            <person name="Goodwin S.B."/>
            <person name="Spatafora J.W."/>
            <person name="Crous P.W."/>
            <person name="Grigoriev I.V."/>
        </authorList>
    </citation>
    <scope>NUCLEOTIDE SEQUENCE</scope>
    <source>
        <strain evidence="7 9">CBS 781.70</strain>
    </source>
</reference>
<comment type="subcellular location">
    <subcellularLocation>
        <location evidence="1">Mitochondrion inner membrane</location>
    </subcellularLocation>
</comment>